<dbReference type="Proteomes" id="UP000004810">
    <property type="component" value="Unassembled WGS sequence"/>
</dbReference>
<accession>J9F3L6</accession>
<dbReference type="EMBL" id="ADBV01001855">
    <property type="protein sequence ID" value="EJW84037.1"/>
    <property type="molecule type" value="Genomic_DNA"/>
</dbReference>
<sequence length="114" mass="12566">MISFTCSFTCRSISSFITVTYRHRGSVRTQIQVEIFGECVIPAKNIGIRVGALFYQSDRVTQGAQFILIAQLDVLSNPEDCRFSPSSNPLPTGSSLALLHRSISITPMTKDLNP</sequence>
<dbReference type="AlphaFoldDB" id="J9F3L6"/>
<organism evidence="1 2">
    <name type="scientific">Wuchereria bancrofti</name>
    <dbReference type="NCBI Taxonomy" id="6293"/>
    <lineage>
        <taxon>Eukaryota</taxon>
        <taxon>Metazoa</taxon>
        <taxon>Ecdysozoa</taxon>
        <taxon>Nematoda</taxon>
        <taxon>Chromadorea</taxon>
        <taxon>Rhabditida</taxon>
        <taxon>Spirurina</taxon>
        <taxon>Spiruromorpha</taxon>
        <taxon>Filarioidea</taxon>
        <taxon>Onchocercidae</taxon>
        <taxon>Wuchereria</taxon>
    </lineage>
</organism>
<evidence type="ECO:0000313" key="2">
    <source>
        <dbReference type="Proteomes" id="UP000004810"/>
    </source>
</evidence>
<gene>
    <name evidence="1" type="ORF">WUBG_05051</name>
</gene>
<protein>
    <submittedName>
        <fullName evidence="1">Uncharacterized protein</fullName>
    </submittedName>
</protein>
<evidence type="ECO:0000313" key="1">
    <source>
        <dbReference type="EMBL" id="EJW84037.1"/>
    </source>
</evidence>
<name>J9F3L6_WUCBA</name>
<comment type="caution">
    <text evidence="1">The sequence shown here is derived from an EMBL/GenBank/DDBJ whole genome shotgun (WGS) entry which is preliminary data.</text>
</comment>
<reference evidence="2" key="1">
    <citation type="submission" date="2012-08" db="EMBL/GenBank/DDBJ databases">
        <title>The Genome Sequence of Wuchereria bancrofti.</title>
        <authorList>
            <person name="Nutman T.B."/>
            <person name="Fink D.L."/>
            <person name="Russ C."/>
            <person name="Young S."/>
            <person name="Zeng Q."/>
            <person name="Koehrsen M."/>
            <person name="Alvarado L."/>
            <person name="Berlin A."/>
            <person name="Chapman S.B."/>
            <person name="Chen Z."/>
            <person name="Freedman E."/>
            <person name="Gellesch M."/>
            <person name="Goldberg J."/>
            <person name="Griggs A."/>
            <person name="Gujja S."/>
            <person name="Heilman E.R."/>
            <person name="Heiman D."/>
            <person name="Hepburn T."/>
            <person name="Howarth C."/>
            <person name="Jen D."/>
            <person name="Larson L."/>
            <person name="Lewis B."/>
            <person name="Mehta T."/>
            <person name="Park D."/>
            <person name="Pearson M."/>
            <person name="Roberts A."/>
            <person name="Saif S."/>
            <person name="Shea T."/>
            <person name="Shenoy N."/>
            <person name="Sisk P."/>
            <person name="Stolte C."/>
            <person name="Sykes S."/>
            <person name="Walk T."/>
            <person name="White J."/>
            <person name="Yandava C."/>
            <person name="Haas B."/>
            <person name="Henn M.R."/>
            <person name="Nusbaum C."/>
            <person name="Birren B."/>
        </authorList>
    </citation>
    <scope>NUCLEOTIDE SEQUENCE [LARGE SCALE GENOMIC DNA]</scope>
    <source>
        <strain evidence="2">NA</strain>
    </source>
</reference>
<proteinExistence type="predicted"/>